<comment type="caution">
    <text evidence="2">The sequence shown here is derived from an EMBL/GenBank/DDBJ whole genome shotgun (WGS) entry which is preliminary data.</text>
</comment>
<dbReference type="OrthoDB" id="8256547at2"/>
<dbReference type="AlphaFoldDB" id="A0A4Y9LP52"/>
<sequence>MPRLDRGIQYAAAPVAAARSPTQASGIQDRPVEPGDDSGGCGSSWRRVLPSETTITVSSPWPT</sequence>
<feature type="region of interest" description="Disordered" evidence="1">
    <location>
        <begin position="1"/>
        <end position="63"/>
    </location>
</feature>
<organism evidence="2 3">
    <name type="scientific">Bradyrhizobium niftali</name>
    <dbReference type="NCBI Taxonomy" id="2560055"/>
    <lineage>
        <taxon>Bacteria</taxon>
        <taxon>Pseudomonadati</taxon>
        <taxon>Pseudomonadota</taxon>
        <taxon>Alphaproteobacteria</taxon>
        <taxon>Hyphomicrobiales</taxon>
        <taxon>Nitrobacteraceae</taxon>
        <taxon>Bradyrhizobium</taxon>
    </lineage>
</organism>
<dbReference type="Proteomes" id="UP000297966">
    <property type="component" value="Unassembled WGS sequence"/>
</dbReference>
<accession>A0A4Y9LP52</accession>
<keyword evidence="3" id="KW-1185">Reference proteome</keyword>
<evidence type="ECO:0000256" key="1">
    <source>
        <dbReference type="SAM" id="MobiDB-lite"/>
    </source>
</evidence>
<dbReference type="EMBL" id="SPQT01000023">
    <property type="protein sequence ID" value="TFV43502.1"/>
    <property type="molecule type" value="Genomic_DNA"/>
</dbReference>
<gene>
    <name evidence="2" type="ORF">E4K65_32225</name>
</gene>
<name>A0A4Y9LP52_9BRAD</name>
<reference evidence="2 3" key="1">
    <citation type="submission" date="2019-03" db="EMBL/GenBank/DDBJ databases">
        <title>Bradyrhizobium diversity isolated from nodules of Chamaecrista fasciculata.</title>
        <authorList>
            <person name="Klepa M.S."/>
            <person name="Urquiaga M.O."/>
            <person name="Hungria M."/>
            <person name="Delamuta J.R."/>
        </authorList>
    </citation>
    <scope>NUCLEOTIDE SEQUENCE [LARGE SCALE GENOMIC DNA]</scope>
    <source>
        <strain evidence="2 3">CNPSo 3448</strain>
    </source>
</reference>
<protein>
    <submittedName>
        <fullName evidence="2">Uncharacterized protein</fullName>
    </submittedName>
</protein>
<feature type="compositionally biased region" description="Polar residues" evidence="1">
    <location>
        <begin position="51"/>
        <end position="63"/>
    </location>
</feature>
<evidence type="ECO:0000313" key="2">
    <source>
        <dbReference type="EMBL" id="TFV43502.1"/>
    </source>
</evidence>
<evidence type="ECO:0000313" key="3">
    <source>
        <dbReference type="Proteomes" id="UP000297966"/>
    </source>
</evidence>
<proteinExistence type="predicted"/>